<keyword evidence="4" id="KW-1185">Reference proteome</keyword>
<gene>
    <name evidence="3" type="primary">sinI</name>
    <name evidence="3" type="ORF">E4U82_11845</name>
</gene>
<dbReference type="GO" id="GO:0003677">
    <property type="term" value="F:DNA binding"/>
    <property type="evidence" value="ECO:0007669"/>
    <property type="project" value="UniProtKB-KW"/>
</dbReference>
<comment type="caution">
    <text evidence="3">The sequence shown here is derived from an EMBL/GenBank/DDBJ whole genome shotgun (WGS) entry which is preliminary data.</text>
</comment>
<dbReference type="InterPro" id="IPR036281">
    <property type="entry name" value="SinR/SinI_dimer_dom_sf"/>
</dbReference>
<dbReference type="AlphaFoldDB" id="A0A4Y9AB14"/>
<accession>A0A4Y9AB14</accession>
<dbReference type="InterPro" id="IPR000551">
    <property type="entry name" value="MerR-type_HTH_dom"/>
</dbReference>
<dbReference type="Proteomes" id="UP000298484">
    <property type="component" value="Unassembled WGS sequence"/>
</dbReference>
<protein>
    <submittedName>
        <fullName evidence="3">DNA-binding anti-repressor SinI</fullName>
    </submittedName>
</protein>
<dbReference type="PROSITE" id="PS51500">
    <property type="entry name" value="SIN"/>
    <property type="match status" value="1"/>
</dbReference>
<sequence>MRHDEEWITLIKEARELGLSVEEVRSFLKGDIRVKEGAKEEHLQD</sequence>
<feature type="domain" description="Sin" evidence="2">
    <location>
        <begin position="1"/>
        <end position="32"/>
    </location>
</feature>
<dbReference type="GO" id="GO:0046983">
    <property type="term" value="F:protein dimerization activity"/>
    <property type="evidence" value="ECO:0007669"/>
    <property type="project" value="InterPro"/>
</dbReference>
<proteinExistence type="predicted"/>
<reference evidence="3 4" key="1">
    <citation type="submission" date="2019-03" db="EMBL/GenBank/DDBJ databases">
        <title>Genome sequence of Lentibacillus salicampi ATCC BAA-719.</title>
        <authorList>
            <person name="Maclea K.S."/>
            <person name="Simoes Junior M."/>
        </authorList>
    </citation>
    <scope>NUCLEOTIDE SEQUENCE [LARGE SCALE GENOMIC DNA]</scope>
    <source>
        <strain evidence="3 4">ATCC BAA-719</strain>
    </source>
</reference>
<name>A0A4Y9AB14_9BACI</name>
<organism evidence="3 4">
    <name type="scientific">Lentibacillus salicampi</name>
    <dbReference type="NCBI Taxonomy" id="175306"/>
    <lineage>
        <taxon>Bacteria</taxon>
        <taxon>Bacillati</taxon>
        <taxon>Bacillota</taxon>
        <taxon>Bacilli</taxon>
        <taxon>Bacillales</taxon>
        <taxon>Bacillaceae</taxon>
        <taxon>Lentibacillus</taxon>
    </lineage>
</organism>
<evidence type="ECO:0000313" key="4">
    <source>
        <dbReference type="Proteomes" id="UP000298484"/>
    </source>
</evidence>
<dbReference type="Pfam" id="PF08671">
    <property type="entry name" value="SinI"/>
    <property type="match status" value="1"/>
</dbReference>
<dbReference type="EMBL" id="SRHY01000020">
    <property type="protein sequence ID" value="TFJ92512.1"/>
    <property type="molecule type" value="Genomic_DNA"/>
</dbReference>
<dbReference type="SUPFAM" id="SSF47406">
    <property type="entry name" value="SinR repressor dimerisation domain-like"/>
    <property type="match status" value="1"/>
</dbReference>
<dbReference type="PROSITE" id="PS50937">
    <property type="entry name" value="HTH_MERR_2"/>
    <property type="match status" value="1"/>
</dbReference>
<evidence type="ECO:0000313" key="3">
    <source>
        <dbReference type="EMBL" id="TFJ92512.1"/>
    </source>
</evidence>
<feature type="domain" description="HTH merR-type" evidence="1">
    <location>
        <begin position="1"/>
        <end position="30"/>
    </location>
</feature>
<dbReference type="GO" id="GO:0006355">
    <property type="term" value="P:regulation of DNA-templated transcription"/>
    <property type="evidence" value="ECO:0007669"/>
    <property type="project" value="InterPro"/>
</dbReference>
<keyword evidence="3" id="KW-0238">DNA-binding</keyword>
<dbReference type="InterPro" id="IPR010981">
    <property type="entry name" value="SinR/SinI_dimer_dom"/>
</dbReference>
<dbReference type="OrthoDB" id="2973152at2"/>
<evidence type="ECO:0000259" key="1">
    <source>
        <dbReference type="PROSITE" id="PS50937"/>
    </source>
</evidence>
<dbReference type="RefSeq" id="WP_135110396.1">
    <property type="nucleotide sequence ID" value="NZ_SRHY01000020.1"/>
</dbReference>
<evidence type="ECO:0000259" key="2">
    <source>
        <dbReference type="PROSITE" id="PS51500"/>
    </source>
</evidence>